<sequence length="58" mass="6431">MHPVRGLECGLNKQRGKSDNETDDQNNEHGGSVTTVHLFIIKAALVARRIDGQKTFVQ</sequence>
<dbReference type="Proteomes" id="UP000325187">
    <property type="component" value="Unassembled WGS sequence"/>
</dbReference>
<comment type="caution">
    <text evidence="2">The sequence shown here is derived from an EMBL/GenBank/DDBJ whole genome shotgun (WGS) entry which is preliminary data.</text>
</comment>
<keyword evidence="3" id="KW-1185">Reference proteome</keyword>
<accession>A0A5A7MXF1</accession>
<evidence type="ECO:0000313" key="3">
    <source>
        <dbReference type="Proteomes" id="UP000325187"/>
    </source>
</evidence>
<feature type="region of interest" description="Disordered" evidence="1">
    <location>
        <begin position="1"/>
        <end position="31"/>
    </location>
</feature>
<proteinExistence type="predicted"/>
<organism evidence="2 3">
    <name type="scientific">Iodidimonas gelatinilytica</name>
    <dbReference type="NCBI Taxonomy" id="1236966"/>
    <lineage>
        <taxon>Bacteria</taxon>
        <taxon>Pseudomonadati</taxon>
        <taxon>Pseudomonadota</taxon>
        <taxon>Alphaproteobacteria</taxon>
        <taxon>Iodidimonadales</taxon>
        <taxon>Iodidimonadaceae</taxon>
        <taxon>Iodidimonas</taxon>
    </lineage>
</organism>
<evidence type="ECO:0000313" key="2">
    <source>
        <dbReference type="EMBL" id="GEQ99609.1"/>
    </source>
</evidence>
<dbReference type="AlphaFoldDB" id="A0A5A7MXF1"/>
<evidence type="ECO:0000256" key="1">
    <source>
        <dbReference type="SAM" id="MobiDB-lite"/>
    </source>
</evidence>
<reference evidence="2 3" key="1">
    <citation type="submission" date="2019-09" db="EMBL/GenBank/DDBJ databases">
        <title>NBRP : Genome information of microbial organism related human and environment.</title>
        <authorList>
            <person name="Hattori M."/>
            <person name="Oshima K."/>
            <person name="Inaba H."/>
            <person name="Suda W."/>
            <person name="Sakamoto M."/>
            <person name="Iino T."/>
            <person name="Kitahara M."/>
            <person name="Oshida Y."/>
            <person name="Iida T."/>
            <person name="Kudo T."/>
            <person name="Itoh T."/>
            <person name="Ohkuma M."/>
        </authorList>
    </citation>
    <scope>NUCLEOTIDE SEQUENCE [LARGE SCALE GENOMIC DNA]</scope>
    <source>
        <strain evidence="2 3">Mie-1</strain>
    </source>
</reference>
<protein>
    <submittedName>
        <fullName evidence="2">Uncharacterized protein</fullName>
    </submittedName>
</protein>
<gene>
    <name evidence="2" type="ORF">JCM17845_02330</name>
</gene>
<dbReference type="EMBL" id="BKCM01000001">
    <property type="protein sequence ID" value="GEQ99609.1"/>
    <property type="molecule type" value="Genomic_DNA"/>
</dbReference>
<name>A0A5A7MXF1_9PROT</name>